<keyword evidence="1" id="KW-0732">Signal</keyword>
<reference evidence="2" key="1">
    <citation type="submission" date="2021-02" db="EMBL/GenBank/DDBJ databases">
        <authorList>
            <person name="Nowell W R."/>
        </authorList>
    </citation>
    <scope>NUCLEOTIDE SEQUENCE</scope>
</reference>
<dbReference type="PANTHER" id="PTHR46580">
    <property type="entry name" value="SENSOR KINASE-RELATED"/>
    <property type="match status" value="1"/>
</dbReference>
<accession>A0A816GNH0</accession>
<sequence length="181" mass="19938">IGHFNNDSQLDIAIANSGTNSIGVMLGYGNRMFSNVKTYPIDNFYPLSLAIGDFNNDSVTDIVVVNSESDNIVILIGYGDGSFFTLITYSMGTSSYPVSVAVGDFNRDEQLDLVVANFGTNNVCILNGLGNGTFINQTWFPIEYDSRPRWIVFKDLNDDSWSDIIVTTYGTNNIKVLLNLC</sequence>
<feature type="non-terminal residue" evidence="2">
    <location>
        <position position="1"/>
    </location>
</feature>
<dbReference type="EMBL" id="CAJNOR010014117">
    <property type="protein sequence ID" value="CAF1676821.1"/>
    <property type="molecule type" value="Genomic_DNA"/>
</dbReference>
<protein>
    <recommendedName>
        <fullName evidence="4">VCBS repeat-containing protein</fullName>
    </recommendedName>
</protein>
<organism evidence="2 3">
    <name type="scientific">Adineta ricciae</name>
    <name type="common">Rotifer</name>
    <dbReference type="NCBI Taxonomy" id="249248"/>
    <lineage>
        <taxon>Eukaryota</taxon>
        <taxon>Metazoa</taxon>
        <taxon>Spiralia</taxon>
        <taxon>Gnathifera</taxon>
        <taxon>Rotifera</taxon>
        <taxon>Eurotatoria</taxon>
        <taxon>Bdelloidea</taxon>
        <taxon>Adinetida</taxon>
        <taxon>Adinetidae</taxon>
        <taxon>Adineta</taxon>
    </lineage>
</organism>
<gene>
    <name evidence="2" type="ORF">XAT740_LOCUS59763</name>
</gene>
<comment type="caution">
    <text evidence="2">The sequence shown here is derived from an EMBL/GenBank/DDBJ whole genome shotgun (WGS) entry which is preliminary data.</text>
</comment>
<dbReference type="SUPFAM" id="SSF69318">
    <property type="entry name" value="Integrin alpha N-terminal domain"/>
    <property type="match status" value="1"/>
</dbReference>
<dbReference type="InterPro" id="IPR028994">
    <property type="entry name" value="Integrin_alpha_N"/>
</dbReference>
<dbReference type="InterPro" id="IPR013517">
    <property type="entry name" value="FG-GAP"/>
</dbReference>
<dbReference type="Proteomes" id="UP000663828">
    <property type="component" value="Unassembled WGS sequence"/>
</dbReference>
<evidence type="ECO:0008006" key="4">
    <source>
        <dbReference type="Google" id="ProtNLM"/>
    </source>
</evidence>
<evidence type="ECO:0000256" key="1">
    <source>
        <dbReference type="ARBA" id="ARBA00022729"/>
    </source>
</evidence>
<name>A0A816GNH0_ADIRI</name>
<evidence type="ECO:0000313" key="3">
    <source>
        <dbReference type="Proteomes" id="UP000663828"/>
    </source>
</evidence>
<keyword evidence="3" id="KW-1185">Reference proteome</keyword>
<dbReference type="PANTHER" id="PTHR46580:SF2">
    <property type="entry name" value="MAM DOMAIN-CONTAINING PROTEIN"/>
    <property type="match status" value="1"/>
</dbReference>
<dbReference type="AlphaFoldDB" id="A0A816GNH0"/>
<dbReference type="Pfam" id="PF13517">
    <property type="entry name" value="FG-GAP_3"/>
    <property type="match status" value="1"/>
</dbReference>
<evidence type="ECO:0000313" key="2">
    <source>
        <dbReference type="EMBL" id="CAF1676821.1"/>
    </source>
</evidence>
<dbReference type="Gene3D" id="2.30.30.100">
    <property type="match status" value="3"/>
</dbReference>
<proteinExistence type="predicted"/>